<feature type="transmembrane region" description="Helical" evidence="2">
    <location>
        <begin position="2351"/>
        <end position="2370"/>
    </location>
</feature>
<dbReference type="PANTHER" id="PTHR34677">
    <property type="match status" value="1"/>
</dbReference>
<gene>
    <name evidence="3" type="ORF">HYH03_017019</name>
</gene>
<feature type="region of interest" description="Disordered" evidence="1">
    <location>
        <begin position="1171"/>
        <end position="1194"/>
    </location>
</feature>
<feature type="compositionally biased region" description="Low complexity" evidence="1">
    <location>
        <begin position="1305"/>
        <end position="1321"/>
    </location>
</feature>
<evidence type="ECO:0000256" key="2">
    <source>
        <dbReference type="SAM" id="Phobius"/>
    </source>
</evidence>
<organism evidence="3 4">
    <name type="scientific">Edaphochlamys debaryana</name>
    <dbReference type="NCBI Taxonomy" id="47281"/>
    <lineage>
        <taxon>Eukaryota</taxon>
        <taxon>Viridiplantae</taxon>
        <taxon>Chlorophyta</taxon>
        <taxon>core chlorophytes</taxon>
        <taxon>Chlorophyceae</taxon>
        <taxon>CS clade</taxon>
        <taxon>Chlamydomonadales</taxon>
        <taxon>Chlamydomonadales incertae sedis</taxon>
        <taxon>Edaphochlamys</taxon>
    </lineage>
</organism>
<feature type="compositionally biased region" description="Acidic residues" evidence="1">
    <location>
        <begin position="2607"/>
        <end position="2618"/>
    </location>
</feature>
<feature type="compositionally biased region" description="Acidic residues" evidence="1">
    <location>
        <begin position="2019"/>
        <end position="2041"/>
    </location>
</feature>
<sequence length="2735" mass="269341">MCGCSLTAISIQPDAPSGVGSGLDPYIAAGKIQIQLVDPGLGSGPGSGVQAETASTSSPPQMQTAAPPPATTPTTTTLSASNPATPTSSSPKAARRALAAGSGAPAGVESAWAVAPLSGAPDGTLMLQLTAAGRNASLRVGLDLTPPSVWGRVLESRRMGPRVEPAAASEEALRKNEARLAVVLSISFSEPLEPGFDITLALQARDALITEWQLAPTAAGPSAAGPGPAGPTFYVLAVGIGLVTPTFVLPASAYRDVAGNPGANGLFFGSRGGTEAAPVGANTTVDAVAAAALLSGEDSSGMSTGAAAAAADTAQAVSAATAAAIATSSLLSAASGSFASVLLSRGSLLQSSYHIQLLAMSSYLSSGGVGDNYRSCAAYFRWSILAIKGNVGSFDSAFKNTETTVNATLEAQQAMGGGWPVAGGANTSASASATSASASATSSAGNGVMMPPPARPARLLAGLSFESGSGPESGSGSGSWEGGGVVSGLRGAGSLRRLQQAAPSLPPSSPRPNPAQAPASLVPPGSAATGANANASAAAAVLSDWLRSLGNGTADGGSDAAAANSSSPYYFQLPWSNASTVGNATATVGGGGLDAGGGFVGAGAPPPASPPSDTVTYTSNMQDLLYTLAVAVILVVAVAVLRLVAALLYTWLVSPDLHPVLMFPRIETMITGLILVALTFYACLALGGPQDDWIDSRAPAIVVLLCLVLPYFLLVWWLALGRLWLVRTEVRVAADLYVPGPHWDRCDLDKPAAAAAVADGAAVDGADGGGGAVDVDGAAAEGKGDMYMLGPHWRMAQPKGDVTDGDVIGGGVDGGGAAAGAAGGGAAADGEAWRVGQGRPRVGSRESGAKADGAAVPVDDAAAAAAAASDARPMTPARRLINFLRPSGIRPSSVSGPAAAAAATPVRESVRVGRNWSLQGLITRLPEAIKRPQLPPLAYAPPPPTAALADADAGAAGGAGRASGAAAKVARSSSARPGTASGGADATGLIATGAFTAGGAAAGSRPGSTAGSRPGTAAGGGGGDVDGAGRPRTPRGARPSVAAGNLETLTDDGAQSIHVAPSAKPRVGRPSGIKHVKFGGGDGAADGDAGSGGGGGGGGGGWLGFAKSVTFGRSAAAGSGGPGRPSGGAVGAAVAAAPGAGSGGGGGVAAGTGLFAGSGRRKKSSFMFAGRSLDEEEDEESVPEPGFGAGGGGRGIGGAGAGAVTAGAAVGGSWGQRGRGVGSSSGGATDVGGSWGQPGRGVGVGGGGAGGLTSGTDSLGGGAGGGGGGSSWATRNVKPRADGDVDDGDNLMTAGGAVRGGGGAAATSASGIGSRSTRGASVPVPPSHATLMSSGADGRGGGGGGAMGSGADGAASPRTRAKKMQSADSGYPAHQLFFSGANRYGGGGGGGNDSSRASSPRSRGGAAEVPVLTANPAFSTLMTAGADRRGGNRSSEDGTGPAPAAPAPRRLPPARPAAAAPRVSTLAAMHFNPYAVQRESMYVGPDAAAGQASLLRLAAAAEAVSAATRGTAAASLVNGGGGGGDAAVDLRDLAARKAAGPVAEGAEDDDPFADQPDAAAFNPWAAPAPAAARVPLARMPLPPLVIRPVVPPSAATSPSATTTGAAAGSVGSAANSPRAPSLLGGAVGAASGGGAESPRLPPAPSVAPLGLRPLPPLESRPPRIGGSVDPGRPRIRSRIIIAPPNSISTTAAGEAAGGEPESRTDRPGSAAAGPGPGPGPGPGAGAMAGPGVGPAVERRPRVGSRPANAGSVAPPLPVAVVPEDGSGEGLGVKAEAGGRLSEGSRPYSASGGGSRAGSRLGSRMGSGSGRGGSVTGAVPFGAAVKSRPPGSLGSTHAHAAPGTWLHITQHTTGPSPTAIAVIKDPTAAGQPTAKGGAADGADGDANRRREPPPPPDPLPGLPWYALQRYLSPPLPIQRPMLLLTEAAGGVGALRMSVFVPAGGAADDNLDAFGDGSAGRKAAAATGTADGSDVASGDVTSGDARSGSVSSRRSDGAAKGADGSGKRRTTEATTLVVADVEGDGEEKEVMEQEGMEEAEGSELELVPPPPPPPPPLRPLTEEELAAAAAALQLPGVLGDTAAEYDVYLDEQKSEYVSYEYGIGMRIPAALAAAAARWQERRRRETLASNQYAFPAEAAEAGGGAGGATAIDIYGSNASAGGADVDGAANAAAAADGSAPWARREAPVRPVKPGDADAAAVTGAPPPPSNELVYDSRRQIWIWRRLPPAEAILAEVTSAAAAADGLWLSGPAQMDAGGGRSSALVVRATAGRPISYQDPRDGSLMLKILLPSDAAMARFAFLFEDSVGEPAHDPRVVARAHGRPLVLLAFPINFTHKAACAVLLGVYGLELRSVAQLGMLVALQAGMLLFLLTVRPFVTWQLQGMEVICHTLELALFAAALAVVGEDPRGPQSDSAAGATTAMVVLFIATIIVVLLYELYRLAMLVRYIWRGAREWWAERKLARAQREYAAQRALQAQQEEEEEEEAMAEAAREKEWRIQEQEEEEEEEAWGKEQLQEQAQLDQTGLLDEAQAQAQAQAQSDDERDAAEASPAEVPEASWEGADGGAERVPLPTAEEAPGLLPAAALLPMSGDPSSGVRAGAEGSEPHGEEEEKEEEDAAPEAALAPAAEPELADEEAPESAANGVAGQEAEGVEGARPQQAAAGEDVESAEAGSQGGALEGEAEAAGVLAVAAAAAAGGVGGSGEEGEEQHHGMGFGPRELGEVKWPSLRERPALE</sequence>
<feature type="compositionally biased region" description="Low complexity" evidence="1">
    <location>
        <begin position="1963"/>
        <end position="2000"/>
    </location>
</feature>
<feature type="region of interest" description="Disordered" evidence="1">
    <location>
        <begin position="1867"/>
        <end position="1900"/>
    </location>
</feature>
<feature type="transmembrane region" description="Helical" evidence="2">
    <location>
        <begin position="624"/>
        <end position="649"/>
    </location>
</feature>
<feature type="region of interest" description="Disordered" evidence="1">
    <location>
        <begin position="1593"/>
        <end position="1838"/>
    </location>
</feature>
<feature type="compositionally biased region" description="Low complexity" evidence="1">
    <location>
        <begin position="487"/>
        <end position="503"/>
    </location>
</feature>
<feature type="compositionally biased region" description="Low complexity" evidence="1">
    <location>
        <begin position="2528"/>
        <end position="2538"/>
    </location>
</feature>
<feature type="compositionally biased region" description="Low complexity" evidence="1">
    <location>
        <begin position="72"/>
        <end position="101"/>
    </location>
</feature>
<evidence type="ECO:0000256" key="1">
    <source>
        <dbReference type="SAM" id="MobiDB-lite"/>
    </source>
</evidence>
<feature type="region of interest" description="Disordered" evidence="1">
    <location>
        <begin position="2178"/>
        <end position="2208"/>
    </location>
</feature>
<feature type="compositionally biased region" description="Gly residues" evidence="1">
    <location>
        <begin position="1625"/>
        <end position="1635"/>
    </location>
</feature>
<accession>A0A836BPN8</accession>
<dbReference type="PANTHER" id="PTHR34677:SF3">
    <property type="entry name" value="BACTERIAL IG-LIKE DOMAIN-CONTAINING PROTEIN"/>
    <property type="match status" value="1"/>
</dbReference>
<protein>
    <submittedName>
        <fullName evidence="3">Uncharacterized protein</fullName>
    </submittedName>
</protein>
<feature type="region of interest" description="Disordered" evidence="1">
    <location>
        <begin position="2528"/>
        <end position="2680"/>
    </location>
</feature>
<feature type="compositionally biased region" description="Low complexity" evidence="1">
    <location>
        <begin position="516"/>
        <end position="530"/>
    </location>
</feature>
<feature type="region of interest" description="Disordered" evidence="1">
    <location>
        <begin position="2694"/>
        <end position="2735"/>
    </location>
</feature>
<feature type="compositionally biased region" description="Acidic residues" evidence="1">
    <location>
        <begin position="2477"/>
        <end position="2486"/>
    </location>
</feature>
<feature type="compositionally biased region" description="Gly residues" evidence="1">
    <location>
        <begin position="1337"/>
        <end position="1351"/>
    </location>
</feature>
<feature type="compositionally biased region" description="Gly residues" evidence="1">
    <location>
        <begin position="1804"/>
        <end position="1814"/>
    </location>
</feature>
<keyword evidence="2" id="KW-1133">Transmembrane helix</keyword>
<feature type="compositionally biased region" description="Basic and acidic residues" evidence="1">
    <location>
        <begin position="1426"/>
        <end position="1436"/>
    </location>
</feature>
<feature type="compositionally biased region" description="Low complexity" evidence="1">
    <location>
        <begin position="2638"/>
        <end position="2655"/>
    </location>
</feature>
<comment type="caution">
    <text evidence="3">The sequence shown here is derived from an EMBL/GenBank/DDBJ whole genome shotgun (WGS) entry which is preliminary data.</text>
</comment>
<proteinExistence type="predicted"/>
<name>A0A836BPN8_9CHLO</name>
<feature type="compositionally biased region" description="Low complexity" evidence="1">
    <location>
        <begin position="999"/>
        <end position="1016"/>
    </location>
</feature>
<feature type="region of interest" description="Disordered" evidence="1">
    <location>
        <begin position="2474"/>
        <end position="2514"/>
    </location>
</feature>
<feature type="compositionally biased region" description="Low complexity" evidence="1">
    <location>
        <begin position="1593"/>
        <end position="1614"/>
    </location>
</feature>
<feature type="compositionally biased region" description="Low complexity" evidence="1">
    <location>
        <begin position="2619"/>
        <end position="2629"/>
    </location>
</feature>
<feature type="compositionally biased region" description="Basic and acidic residues" evidence="1">
    <location>
        <begin position="2180"/>
        <end position="2193"/>
    </location>
</feature>
<feature type="compositionally biased region" description="Low complexity" evidence="1">
    <location>
        <begin position="1394"/>
        <end position="1407"/>
    </location>
</feature>
<feature type="compositionally biased region" description="Gly residues" evidence="1">
    <location>
        <begin position="1722"/>
        <end position="1732"/>
    </location>
</feature>
<feature type="region of interest" description="Disordered" evidence="1">
    <location>
        <begin position="1963"/>
        <end position="2052"/>
    </location>
</feature>
<feature type="region of interest" description="Disordered" evidence="1">
    <location>
        <begin position="999"/>
        <end position="1041"/>
    </location>
</feature>
<feature type="transmembrane region" description="Helical" evidence="2">
    <location>
        <begin position="670"/>
        <end position="688"/>
    </location>
</feature>
<feature type="region of interest" description="Disordered" evidence="1">
    <location>
        <begin position="1382"/>
        <end position="1459"/>
    </location>
</feature>
<feature type="compositionally biased region" description="Low complexity" evidence="1">
    <location>
        <begin position="2569"/>
        <end position="2587"/>
    </location>
</feature>
<feature type="region of interest" description="Disordered" evidence="1">
    <location>
        <begin position="39"/>
        <end position="101"/>
    </location>
</feature>
<dbReference type="EMBL" id="JAEHOE010000156">
    <property type="protein sequence ID" value="KAG2484137.1"/>
    <property type="molecule type" value="Genomic_DNA"/>
</dbReference>
<dbReference type="Proteomes" id="UP000612055">
    <property type="component" value="Unassembled WGS sequence"/>
</dbReference>
<feature type="compositionally biased region" description="Low complexity" evidence="1">
    <location>
        <begin position="2547"/>
        <end position="2559"/>
    </location>
</feature>
<feature type="transmembrane region" description="Helical" evidence="2">
    <location>
        <begin position="2414"/>
        <end position="2435"/>
    </location>
</feature>
<keyword evidence="2" id="KW-0472">Membrane</keyword>
<feature type="compositionally biased region" description="Gly residues" evidence="1">
    <location>
        <begin position="1017"/>
        <end position="1026"/>
    </location>
</feature>
<dbReference type="OrthoDB" id="551781at2759"/>
<feature type="region of interest" description="Disordered" evidence="1">
    <location>
        <begin position="1212"/>
        <end position="1369"/>
    </location>
</feature>
<feature type="region of interest" description="Disordered" evidence="1">
    <location>
        <begin position="464"/>
        <end position="530"/>
    </location>
</feature>
<feature type="compositionally biased region" description="Gly residues" evidence="1">
    <location>
        <begin position="1212"/>
        <end position="1270"/>
    </location>
</feature>
<feature type="compositionally biased region" description="Low complexity" evidence="1">
    <location>
        <begin position="1678"/>
        <end position="1699"/>
    </location>
</feature>
<feature type="compositionally biased region" description="Low complexity" evidence="1">
    <location>
        <begin position="1028"/>
        <end position="1039"/>
    </location>
</feature>
<feature type="transmembrane region" description="Helical" evidence="2">
    <location>
        <begin position="2382"/>
        <end position="2402"/>
    </location>
</feature>
<feature type="compositionally biased region" description="Gly residues" evidence="1">
    <location>
        <begin position="1383"/>
        <end position="1392"/>
    </location>
</feature>
<feature type="compositionally biased region" description="Gly residues" evidence="1">
    <location>
        <begin position="471"/>
        <end position="486"/>
    </location>
</feature>
<reference evidence="3" key="1">
    <citation type="journal article" date="2020" name="bioRxiv">
        <title>Comparative genomics of Chlamydomonas.</title>
        <authorList>
            <person name="Craig R.J."/>
            <person name="Hasan A.R."/>
            <person name="Ness R.W."/>
            <person name="Keightley P.D."/>
        </authorList>
    </citation>
    <scope>NUCLEOTIDE SEQUENCE</scope>
    <source>
        <strain evidence="3">CCAP 11/70</strain>
    </source>
</reference>
<feature type="compositionally biased region" description="Basic and acidic residues" evidence="1">
    <location>
        <begin position="2489"/>
        <end position="2499"/>
    </location>
</feature>
<feature type="region of interest" description="Disordered" evidence="1">
    <location>
        <begin position="1539"/>
        <end position="1560"/>
    </location>
</feature>
<evidence type="ECO:0000313" key="3">
    <source>
        <dbReference type="EMBL" id="KAG2484137.1"/>
    </source>
</evidence>
<keyword evidence="2" id="KW-0812">Transmembrane</keyword>
<feature type="transmembrane region" description="Helical" evidence="2">
    <location>
        <begin position="700"/>
        <end position="720"/>
    </location>
</feature>
<keyword evidence="4" id="KW-1185">Reference proteome</keyword>
<feature type="compositionally biased region" description="Pro residues" evidence="1">
    <location>
        <begin position="504"/>
        <end position="515"/>
    </location>
</feature>
<feature type="region of interest" description="Disordered" evidence="1">
    <location>
        <begin position="829"/>
        <end position="853"/>
    </location>
</feature>
<feature type="compositionally biased region" description="Pro residues" evidence="1">
    <location>
        <begin position="1443"/>
        <end position="1455"/>
    </location>
</feature>
<feature type="compositionally biased region" description="Basic and acidic residues" evidence="1">
    <location>
        <begin position="2719"/>
        <end position="2735"/>
    </location>
</feature>
<evidence type="ECO:0000313" key="4">
    <source>
        <dbReference type="Proteomes" id="UP000612055"/>
    </source>
</evidence>